<accession>A0ABS9H0J2</accession>
<proteinExistence type="predicted"/>
<dbReference type="Pfam" id="PF03860">
    <property type="entry name" value="Csp"/>
    <property type="match status" value="1"/>
</dbReference>
<dbReference type="Proteomes" id="UP001649381">
    <property type="component" value="Unassembled WGS sequence"/>
</dbReference>
<dbReference type="PANTHER" id="PTHR37310">
    <property type="entry name" value="CYTOPLASMIC PROTEIN-RELATED"/>
    <property type="match status" value="1"/>
</dbReference>
<dbReference type="RefSeq" id="WP_236332879.1">
    <property type="nucleotide sequence ID" value="NZ_JAKIJS010000001.1"/>
</dbReference>
<gene>
    <name evidence="1" type="ORF">L2716_06415</name>
</gene>
<keyword evidence="2" id="KW-1185">Reference proteome</keyword>
<reference evidence="1 2" key="1">
    <citation type="submission" date="2022-01" db="EMBL/GenBank/DDBJ databases">
        <title>Alkalihalobacillus sp. EGI L200015, a novel bacterium isolated from a salt lake sediment.</title>
        <authorList>
            <person name="Gao L."/>
            <person name="Fang B.-Z."/>
            <person name="Li W.-J."/>
        </authorList>
    </citation>
    <scope>NUCLEOTIDE SEQUENCE [LARGE SCALE GENOMIC DNA]</scope>
    <source>
        <strain evidence="1 2">KCTC 12718</strain>
    </source>
</reference>
<name>A0ABS9H0J2_9BACL</name>
<dbReference type="PANTHER" id="PTHR37310:SF1">
    <property type="entry name" value="CYTOPLASMIC PROTEIN"/>
    <property type="match status" value="1"/>
</dbReference>
<dbReference type="Gene3D" id="1.20.1270.360">
    <property type="match status" value="1"/>
</dbReference>
<evidence type="ECO:0000313" key="1">
    <source>
        <dbReference type="EMBL" id="MCF6137358.1"/>
    </source>
</evidence>
<protein>
    <submittedName>
        <fullName evidence="1">Four-helix bundle copper-binding protein</fullName>
    </submittedName>
</protein>
<organism evidence="1 2">
    <name type="scientific">Pseudalkalibacillus berkeleyi</name>
    <dbReference type="NCBI Taxonomy" id="1069813"/>
    <lineage>
        <taxon>Bacteria</taxon>
        <taxon>Bacillati</taxon>
        <taxon>Bacillota</taxon>
        <taxon>Bacilli</taxon>
        <taxon>Bacillales</taxon>
        <taxon>Fictibacillaceae</taxon>
        <taxon>Pseudalkalibacillus</taxon>
    </lineage>
</organism>
<dbReference type="InterPro" id="IPR005560">
    <property type="entry name" value="Csp_YhjQ"/>
</dbReference>
<evidence type="ECO:0000313" key="2">
    <source>
        <dbReference type="Proteomes" id="UP001649381"/>
    </source>
</evidence>
<sequence>MAREFDQDIIDICKECRDRCAEWLEVNNIQTSEQVKDDCSRLILECYDICAYTVITLERETPFSKEICQLCELICEACGNECNTGKDSSINSVAEICYETAERCRQRLY</sequence>
<dbReference type="EMBL" id="JAKIJS010000001">
    <property type="protein sequence ID" value="MCF6137358.1"/>
    <property type="molecule type" value="Genomic_DNA"/>
</dbReference>
<comment type="caution">
    <text evidence="1">The sequence shown here is derived from an EMBL/GenBank/DDBJ whole genome shotgun (WGS) entry which is preliminary data.</text>
</comment>